<dbReference type="EC" id="2.7.11.1" evidence="1"/>
<dbReference type="PROSITE" id="PS00108">
    <property type="entry name" value="PROTEIN_KINASE_ST"/>
    <property type="match status" value="1"/>
</dbReference>
<evidence type="ECO:0000256" key="3">
    <source>
        <dbReference type="ARBA" id="ARBA00022840"/>
    </source>
</evidence>
<dbReference type="InterPro" id="IPR008271">
    <property type="entry name" value="Ser/Thr_kinase_AS"/>
</dbReference>
<dbReference type="PROSITE" id="PS50011">
    <property type="entry name" value="PROTEIN_KINASE_DOM"/>
    <property type="match status" value="1"/>
</dbReference>
<dbReference type="InterPro" id="IPR011009">
    <property type="entry name" value="Kinase-like_dom_sf"/>
</dbReference>
<dbReference type="InterPro" id="IPR000719">
    <property type="entry name" value="Prot_kinase_dom"/>
</dbReference>
<keyword evidence="2 5" id="KW-0547">Nucleotide-binding</keyword>
<accession>A0A4D9D8Y4</accession>
<dbReference type="PROSITE" id="PS00107">
    <property type="entry name" value="PROTEIN_KINASE_ATP"/>
    <property type="match status" value="1"/>
</dbReference>
<keyword evidence="3 5" id="KW-0067">ATP-binding</keyword>
<dbReference type="AlphaFoldDB" id="A0A4D9D8Y4"/>
<organism evidence="8 9">
    <name type="scientific">Nannochloropsis salina CCMP1776</name>
    <dbReference type="NCBI Taxonomy" id="1027361"/>
    <lineage>
        <taxon>Eukaryota</taxon>
        <taxon>Sar</taxon>
        <taxon>Stramenopiles</taxon>
        <taxon>Ochrophyta</taxon>
        <taxon>Eustigmatophyceae</taxon>
        <taxon>Eustigmatales</taxon>
        <taxon>Monodopsidaceae</taxon>
        <taxon>Microchloropsis</taxon>
        <taxon>Microchloropsis salina</taxon>
    </lineage>
</organism>
<dbReference type="PANTHER" id="PTHR11909">
    <property type="entry name" value="CASEIN KINASE-RELATED"/>
    <property type="match status" value="1"/>
</dbReference>
<dbReference type="GO" id="GO:0004674">
    <property type="term" value="F:protein serine/threonine kinase activity"/>
    <property type="evidence" value="ECO:0007669"/>
    <property type="project" value="UniProtKB-EC"/>
</dbReference>
<gene>
    <name evidence="8" type="ORF">NSK_001125</name>
</gene>
<evidence type="ECO:0000256" key="4">
    <source>
        <dbReference type="ARBA" id="ARBA00023860"/>
    </source>
</evidence>
<sequence>MTSTSSSQPPLPVGSQGQAIAVISNKYRLSRRLGGGSFGDIYLGEYIPTSEKVAVKFEKHGARCPQLRHEYKVYRELQHCAGFGKVHYFGQLDCYNVMVMELLGYSLEDLFNKCGRRFSLRTVLQLADQVLERVEIMHNRHLIHRDIKPANFVVGHGSASAIVHCIDFGLSKRYRHPRTLQHIAYREGRSLTGTPRYASINNHLGIEQSRRDDLESIGYVLIYFLRGILPWQGLKAKTASKKYKMIMEKKQSVSVAELCHGCPVQFAEFLSYCRSLSFDGNPDMFYLRGLFRDLYVQQGFGVHQSPPATMPSMIATGGRPTIGSAAALAASAGPIEWDWDRFVSPAYYSASAGGGVPSAADGANVGVKGRAVVLAKEKAMKDNAVRGRDLMDIAGGDEVRKEIVISASGGEGGIVAMQSSDSTLPVKRQQQQQSPLHQLKVSLRISDDGEAAVARGEGGGGPDNQQGSQGKQSHKRHLSLSQVAGDGTANYAAKSGPSGAGVGLWGAAEGGGGVDGGIYKQQVGGCRPKTGHALQQQQSQTQPLAGLLPDAFMAGNGGKPLSAPTKNAKEEEGACALDAMPGERVEMARLGGSDLQGAGALGESMGGTKADSFLNGILRKAKSFARHSSATVSGPVDPADNPRDGAGLTTAVAAPLNPSLPGRRSLRPANASASSLKGGLKGGMGGNTVASAGAAGGQERASAGTSGPRIAASSSSSSKHMSGGFGQTGLAVPS</sequence>
<evidence type="ECO:0000313" key="8">
    <source>
        <dbReference type="EMBL" id="TFJ87776.1"/>
    </source>
</evidence>
<evidence type="ECO:0000256" key="2">
    <source>
        <dbReference type="ARBA" id="ARBA00022741"/>
    </source>
</evidence>
<protein>
    <recommendedName>
        <fullName evidence="4">Casein kinase I</fullName>
        <ecNumber evidence="1">2.7.11.1</ecNumber>
    </recommendedName>
</protein>
<feature type="binding site" evidence="5">
    <location>
        <position position="56"/>
    </location>
    <ligand>
        <name>ATP</name>
        <dbReference type="ChEBI" id="CHEBI:30616"/>
    </ligand>
</feature>
<feature type="region of interest" description="Disordered" evidence="6">
    <location>
        <begin position="414"/>
        <end position="438"/>
    </location>
</feature>
<evidence type="ECO:0000259" key="7">
    <source>
        <dbReference type="PROSITE" id="PS50011"/>
    </source>
</evidence>
<evidence type="ECO:0000313" key="9">
    <source>
        <dbReference type="Proteomes" id="UP000355283"/>
    </source>
</evidence>
<feature type="region of interest" description="Disordered" evidence="6">
    <location>
        <begin position="452"/>
        <end position="478"/>
    </location>
</feature>
<dbReference type="SMART" id="SM00220">
    <property type="entry name" value="S_TKc"/>
    <property type="match status" value="1"/>
</dbReference>
<dbReference type="GO" id="GO:0005524">
    <property type="term" value="F:ATP binding"/>
    <property type="evidence" value="ECO:0007669"/>
    <property type="project" value="UniProtKB-UniRule"/>
</dbReference>
<dbReference type="OrthoDB" id="5800476at2759"/>
<feature type="domain" description="Protein kinase" evidence="7">
    <location>
        <begin position="27"/>
        <end position="296"/>
    </location>
</feature>
<dbReference type="InterPro" id="IPR017441">
    <property type="entry name" value="Protein_kinase_ATP_BS"/>
</dbReference>
<dbReference type="EMBL" id="SDOX01000005">
    <property type="protein sequence ID" value="TFJ87776.1"/>
    <property type="molecule type" value="Genomic_DNA"/>
</dbReference>
<dbReference type="FunFam" id="1.10.510.10:FF:000596">
    <property type="entry name" value="CK1 family protein kinase"/>
    <property type="match status" value="1"/>
</dbReference>
<evidence type="ECO:0000256" key="5">
    <source>
        <dbReference type="PROSITE-ProRule" id="PRU10141"/>
    </source>
</evidence>
<evidence type="ECO:0000256" key="6">
    <source>
        <dbReference type="SAM" id="MobiDB-lite"/>
    </source>
</evidence>
<feature type="region of interest" description="Disordered" evidence="6">
    <location>
        <begin position="627"/>
        <end position="734"/>
    </location>
</feature>
<dbReference type="Proteomes" id="UP000355283">
    <property type="component" value="Unassembled WGS sequence"/>
</dbReference>
<dbReference type="InterPro" id="IPR050235">
    <property type="entry name" value="CK1_Ser-Thr_kinase"/>
</dbReference>
<comment type="caution">
    <text evidence="8">The sequence shown here is derived from an EMBL/GenBank/DDBJ whole genome shotgun (WGS) entry which is preliminary data.</text>
</comment>
<dbReference type="Gene3D" id="1.10.510.10">
    <property type="entry name" value="Transferase(Phosphotransferase) domain 1"/>
    <property type="match status" value="1"/>
</dbReference>
<evidence type="ECO:0000256" key="1">
    <source>
        <dbReference type="ARBA" id="ARBA00012513"/>
    </source>
</evidence>
<proteinExistence type="predicted"/>
<name>A0A4D9D8Y4_9STRA</name>
<dbReference type="CDD" id="cd14016">
    <property type="entry name" value="STKc_CK1"/>
    <property type="match status" value="1"/>
</dbReference>
<dbReference type="SUPFAM" id="SSF56112">
    <property type="entry name" value="Protein kinase-like (PK-like)"/>
    <property type="match status" value="1"/>
</dbReference>
<dbReference type="Pfam" id="PF00069">
    <property type="entry name" value="Pkinase"/>
    <property type="match status" value="1"/>
</dbReference>
<keyword evidence="9" id="KW-1185">Reference proteome</keyword>
<reference evidence="8 9" key="1">
    <citation type="submission" date="2019-01" db="EMBL/GenBank/DDBJ databases">
        <title>Nuclear Genome Assembly of the Microalgal Biofuel strain Nannochloropsis salina CCMP1776.</title>
        <authorList>
            <person name="Hovde B."/>
        </authorList>
    </citation>
    <scope>NUCLEOTIDE SEQUENCE [LARGE SCALE GENOMIC DNA]</scope>
    <source>
        <strain evidence="8 9">CCMP1776</strain>
    </source>
</reference>